<reference evidence="2" key="2">
    <citation type="submission" date="2020-10" db="EMBL/GenBank/DDBJ databases">
        <authorList>
            <person name="Cooper E.A."/>
            <person name="Brenton Z.W."/>
            <person name="Flinn B.S."/>
            <person name="Jenkins J."/>
            <person name="Shu S."/>
            <person name="Flowers D."/>
            <person name="Luo F."/>
            <person name="Wang Y."/>
            <person name="Xia P."/>
            <person name="Barry K."/>
            <person name="Daum C."/>
            <person name="Lipzen A."/>
            <person name="Yoshinaga Y."/>
            <person name="Schmutz J."/>
            <person name="Saski C."/>
            <person name="Vermerris W."/>
            <person name="Kresovich S."/>
        </authorList>
    </citation>
    <scope>NUCLEOTIDE SEQUENCE</scope>
</reference>
<feature type="region of interest" description="Disordered" evidence="1">
    <location>
        <begin position="1"/>
        <end position="80"/>
    </location>
</feature>
<dbReference type="Proteomes" id="UP000807115">
    <property type="component" value="Chromosome 4"/>
</dbReference>
<organism evidence="2 3">
    <name type="scientific">Sorghum bicolor</name>
    <name type="common">Sorghum</name>
    <name type="synonym">Sorghum vulgare</name>
    <dbReference type="NCBI Taxonomy" id="4558"/>
    <lineage>
        <taxon>Eukaryota</taxon>
        <taxon>Viridiplantae</taxon>
        <taxon>Streptophyta</taxon>
        <taxon>Embryophyta</taxon>
        <taxon>Tracheophyta</taxon>
        <taxon>Spermatophyta</taxon>
        <taxon>Magnoliopsida</taxon>
        <taxon>Liliopsida</taxon>
        <taxon>Poales</taxon>
        <taxon>Poaceae</taxon>
        <taxon>PACMAD clade</taxon>
        <taxon>Panicoideae</taxon>
        <taxon>Andropogonodae</taxon>
        <taxon>Andropogoneae</taxon>
        <taxon>Sorghinae</taxon>
        <taxon>Sorghum</taxon>
    </lineage>
</organism>
<proteinExistence type="predicted"/>
<dbReference type="PANTHER" id="PTHR10859:SF91">
    <property type="entry name" value="DOLICHYL-PHOSPHATE BETA-GLUCOSYLTRANSFERASE"/>
    <property type="match status" value="1"/>
</dbReference>
<feature type="compositionally biased region" description="Basic and acidic residues" evidence="1">
    <location>
        <begin position="17"/>
        <end position="46"/>
    </location>
</feature>
<gene>
    <name evidence="2" type="ORF">BDA96_04G162000</name>
</gene>
<evidence type="ECO:0000313" key="2">
    <source>
        <dbReference type="EMBL" id="KAG0533085.1"/>
    </source>
</evidence>
<evidence type="ECO:0000256" key="1">
    <source>
        <dbReference type="SAM" id="MobiDB-lite"/>
    </source>
</evidence>
<dbReference type="EMBL" id="CM027683">
    <property type="protein sequence ID" value="KAG0533087.1"/>
    <property type="molecule type" value="Genomic_DNA"/>
</dbReference>
<sequence length="277" mass="30314">MATEETRGRRGGVGGEARTDGRRPRRGEDGRAASKEEVESRSRGAETTRGISPGVSRPEMYPHENPAPTGPRGASGGLHVSRPVENRRVGFFSEEKAGIPPGFRAAKVGLSQQVDSASAGRRDHDDGCRLASLCRRGLLPASLSLTLLLATLCPSWCWAQQPSSSSTSARSDACTLGHRLERSTVSDAFFEDPNSLKKVPCPSDFYPPRKYISLIVPAYNEKHRLPEALMETLKCTFRNGTNKRDKGHERISEAVNSAGHDDMEMNFTLGQLTEWIH</sequence>
<name>A0A921R6G7_SORBI</name>
<evidence type="ECO:0000313" key="3">
    <source>
        <dbReference type="Proteomes" id="UP000807115"/>
    </source>
</evidence>
<evidence type="ECO:0008006" key="4">
    <source>
        <dbReference type="Google" id="ProtNLM"/>
    </source>
</evidence>
<protein>
    <recommendedName>
        <fullName evidence="4">Glycosyltransferase 2-like domain-containing protein</fullName>
    </recommendedName>
</protein>
<dbReference type="AlphaFoldDB" id="A0A921R6G7"/>
<reference evidence="2" key="1">
    <citation type="journal article" date="2019" name="BMC Genomics">
        <title>A new reference genome for Sorghum bicolor reveals high levels of sequence similarity between sweet and grain genotypes: implications for the genetics of sugar metabolism.</title>
        <authorList>
            <person name="Cooper E.A."/>
            <person name="Brenton Z.W."/>
            <person name="Flinn B.S."/>
            <person name="Jenkins J."/>
            <person name="Shu S."/>
            <person name="Flowers D."/>
            <person name="Luo F."/>
            <person name="Wang Y."/>
            <person name="Xia P."/>
            <person name="Barry K."/>
            <person name="Daum C."/>
            <person name="Lipzen A."/>
            <person name="Yoshinaga Y."/>
            <person name="Schmutz J."/>
            <person name="Saski C."/>
            <person name="Vermerris W."/>
            <person name="Kresovich S."/>
        </authorList>
    </citation>
    <scope>NUCLEOTIDE SEQUENCE</scope>
</reference>
<dbReference type="PANTHER" id="PTHR10859">
    <property type="entry name" value="GLYCOSYL TRANSFERASE"/>
    <property type="match status" value="1"/>
</dbReference>
<dbReference type="EMBL" id="CM027683">
    <property type="protein sequence ID" value="KAG0533085.1"/>
    <property type="molecule type" value="Genomic_DNA"/>
</dbReference>
<accession>A0A921R6G7</accession>
<comment type="caution">
    <text evidence="2">The sequence shown here is derived from an EMBL/GenBank/DDBJ whole genome shotgun (WGS) entry which is preliminary data.</text>
</comment>